<name>A0ABZ0ZUK6_9ACTN</name>
<dbReference type="RefSeq" id="WP_322456684.1">
    <property type="nucleotide sequence ID" value="NZ_CP141059.1"/>
</dbReference>
<evidence type="ECO:0000313" key="3">
    <source>
        <dbReference type="Proteomes" id="UP001327225"/>
    </source>
</evidence>
<reference evidence="3" key="1">
    <citation type="submission" date="2023-12" db="EMBL/GenBank/DDBJ databases">
        <title>Novel species in genus Nocardioides.</title>
        <authorList>
            <person name="Zhou H."/>
        </authorList>
    </citation>
    <scope>NUCLEOTIDE SEQUENCE [LARGE SCALE GENOMIC DNA]</scope>
    <source>
        <strain evidence="3">HM61</strain>
    </source>
</reference>
<dbReference type="PROSITE" id="PS51257">
    <property type="entry name" value="PROKAR_LIPOPROTEIN"/>
    <property type="match status" value="1"/>
</dbReference>
<accession>A0ABZ0ZUK6</accession>
<evidence type="ECO:0000256" key="1">
    <source>
        <dbReference type="SAM" id="MobiDB-lite"/>
    </source>
</evidence>
<proteinExistence type="predicted"/>
<evidence type="ECO:0008006" key="4">
    <source>
        <dbReference type="Google" id="ProtNLM"/>
    </source>
</evidence>
<dbReference type="Proteomes" id="UP001327225">
    <property type="component" value="Chromosome"/>
</dbReference>
<organism evidence="2 3">
    <name type="scientific">Nocardioides bizhenqiangii</name>
    <dbReference type="NCBI Taxonomy" id="3095076"/>
    <lineage>
        <taxon>Bacteria</taxon>
        <taxon>Bacillati</taxon>
        <taxon>Actinomycetota</taxon>
        <taxon>Actinomycetes</taxon>
        <taxon>Propionibacteriales</taxon>
        <taxon>Nocardioidaceae</taxon>
        <taxon>Nocardioides</taxon>
    </lineage>
</organism>
<protein>
    <recommendedName>
        <fullName evidence="4">DUF3352 domain-containing protein</fullName>
    </recommendedName>
</protein>
<keyword evidence="3" id="KW-1185">Reference proteome</keyword>
<dbReference type="EMBL" id="CP141059">
    <property type="protein sequence ID" value="WQQ27509.1"/>
    <property type="molecule type" value="Genomic_DNA"/>
</dbReference>
<gene>
    <name evidence="2" type="ORF">SHK19_04580</name>
</gene>
<evidence type="ECO:0000313" key="2">
    <source>
        <dbReference type="EMBL" id="WQQ27509.1"/>
    </source>
</evidence>
<feature type="region of interest" description="Disordered" evidence="1">
    <location>
        <begin position="342"/>
        <end position="362"/>
    </location>
</feature>
<sequence>MRLGRPSLVLALVVPTVTGCGLLEGGSTVDDAFEALPADAVTVSFVDRGAMAERLDVEGTDPREVSDADVDDYGRLFQDEESAVAATALDPYLRDMKDAPINAFDVEWEARVFWGAGDSAAGATVWKVGDDLDFEALAADLEGKGYGASSAGDLTVYSIDAAESDEITATVGGTYPAPLMLNVLLDEDEEVVAAGTTPEALEDLAAVIADDSDSLADAGSMDDLLETAEDDPELAWMTTAEASVCIGSGPGFPEELADQYDGLGVPEARALFVAGDDADVLLALQFASADAAEDDLEEREALIEDGLDLRSQRPFDDLGDFSVDQDGEFVLIEEDFDGGARQATVAESASSGPGVCLAEDAG</sequence>